<accession>A0A1X6NF74</accession>
<evidence type="ECO:0000313" key="2">
    <source>
        <dbReference type="Proteomes" id="UP000194127"/>
    </source>
</evidence>
<name>A0A1X6NF74_9APHY</name>
<gene>
    <name evidence="1" type="ORF">POSPLADRAFT_1127874</name>
</gene>
<proteinExistence type="predicted"/>
<dbReference type="OrthoDB" id="2013972at2759"/>
<dbReference type="EMBL" id="KZ110591">
    <property type="protein sequence ID" value="OSX67291.1"/>
    <property type="molecule type" value="Genomic_DNA"/>
</dbReference>
<organism evidence="1 2">
    <name type="scientific">Postia placenta MAD-698-R-SB12</name>
    <dbReference type="NCBI Taxonomy" id="670580"/>
    <lineage>
        <taxon>Eukaryota</taxon>
        <taxon>Fungi</taxon>
        <taxon>Dikarya</taxon>
        <taxon>Basidiomycota</taxon>
        <taxon>Agaricomycotina</taxon>
        <taxon>Agaricomycetes</taxon>
        <taxon>Polyporales</taxon>
        <taxon>Adustoporiaceae</taxon>
        <taxon>Rhodonia</taxon>
    </lineage>
</organism>
<dbReference type="STRING" id="670580.A0A1X6NF74"/>
<dbReference type="RefSeq" id="XP_024344085.1">
    <property type="nucleotide sequence ID" value="XM_024483674.1"/>
</dbReference>
<keyword evidence="2" id="KW-1185">Reference proteome</keyword>
<dbReference type="AlphaFoldDB" id="A0A1X6NF74"/>
<evidence type="ECO:0000313" key="1">
    <source>
        <dbReference type="EMBL" id="OSX67291.1"/>
    </source>
</evidence>
<protein>
    <submittedName>
        <fullName evidence="1">Uncharacterized protein</fullName>
    </submittedName>
</protein>
<dbReference type="Proteomes" id="UP000194127">
    <property type="component" value="Unassembled WGS sequence"/>
</dbReference>
<dbReference type="GeneID" id="36328623"/>
<sequence length="169" mass="18713">MGVGMNAGGAGAGGGGGVELFPMESLLALEEHSLNMALFRALGLVLAVKEAMWEELLGRVARGDRQLVRYGWGKNDYSEGASRVLFDGLVEQYRKDVRARVALWHSMVLSGWAYPRQDPLTKAELMEEERLRQDILEARRNAKEEDLEGASRFIRLMVGVKMPDAGSMT</sequence>
<reference evidence="1 2" key="1">
    <citation type="submission" date="2017-04" db="EMBL/GenBank/DDBJ databases">
        <title>Genome Sequence of the Model Brown-Rot Fungus Postia placenta SB12.</title>
        <authorList>
            <consortium name="DOE Joint Genome Institute"/>
            <person name="Gaskell J."/>
            <person name="Kersten P."/>
            <person name="Larrondo L.F."/>
            <person name="Canessa P."/>
            <person name="Martinez D."/>
            <person name="Hibbett D."/>
            <person name="Schmoll M."/>
            <person name="Kubicek C.P."/>
            <person name="Martinez A.T."/>
            <person name="Yadav J."/>
            <person name="Master E."/>
            <person name="Magnuson J.K."/>
            <person name="James T."/>
            <person name="Yaver D."/>
            <person name="Berka R."/>
            <person name="Labutti K."/>
            <person name="Lipzen A."/>
            <person name="Aerts A."/>
            <person name="Barry K."/>
            <person name="Henrissat B."/>
            <person name="Blanchette R."/>
            <person name="Grigoriev I."/>
            <person name="Cullen D."/>
        </authorList>
    </citation>
    <scope>NUCLEOTIDE SEQUENCE [LARGE SCALE GENOMIC DNA]</scope>
    <source>
        <strain evidence="1 2">MAD-698-R-SB12</strain>
    </source>
</reference>